<gene>
    <name evidence="1" type="ORF">PDIGIT_LOCUS14067</name>
</gene>
<protein>
    <submittedName>
        <fullName evidence="1">Uncharacterized protein</fullName>
    </submittedName>
</protein>
<name>A0A9W4XWH8_9PLEO</name>
<dbReference type="AlphaFoldDB" id="A0A9W4XWH8"/>
<dbReference type="EMBL" id="CAOQHR010000011">
    <property type="protein sequence ID" value="CAI6340881.1"/>
    <property type="molecule type" value="Genomic_DNA"/>
</dbReference>
<proteinExistence type="predicted"/>
<evidence type="ECO:0000313" key="1">
    <source>
        <dbReference type="EMBL" id="CAI6340881.1"/>
    </source>
</evidence>
<dbReference type="Proteomes" id="UP001152607">
    <property type="component" value="Unassembled WGS sequence"/>
</dbReference>
<reference evidence="1" key="1">
    <citation type="submission" date="2023-01" db="EMBL/GenBank/DDBJ databases">
        <authorList>
            <person name="Van Ghelder C."/>
            <person name="Rancurel C."/>
        </authorList>
    </citation>
    <scope>NUCLEOTIDE SEQUENCE</scope>
    <source>
        <strain evidence="1">CNCM I-4278</strain>
    </source>
</reference>
<evidence type="ECO:0000313" key="2">
    <source>
        <dbReference type="Proteomes" id="UP001152607"/>
    </source>
</evidence>
<keyword evidence="2" id="KW-1185">Reference proteome</keyword>
<comment type="caution">
    <text evidence="1">The sequence shown here is derived from an EMBL/GenBank/DDBJ whole genome shotgun (WGS) entry which is preliminary data.</text>
</comment>
<sequence length="53" mass="6233">MRLNFHRHDLDFTIVCASSTLSMHVRESYQQIIIATCDRRLSLSVSDTYLMEK</sequence>
<organism evidence="1 2">
    <name type="scientific">Periconia digitata</name>
    <dbReference type="NCBI Taxonomy" id="1303443"/>
    <lineage>
        <taxon>Eukaryota</taxon>
        <taxon>Fungi</taxon>
        <taxon>Dikarya</taxon>
        <taxon>Ascomycota</taxon>
        <taxon>Pezizomycotina</taxon>
        <taxon>Dothideomycetes</taxon>
        <taxon>Pleosporomycetidae</taxon>
        <taxon>Pleosporales</taxon>
        <taxon>Massarineae</taxon>
        <taxon>Periconiaceae</taxon>
        <taxon>Periconia</taxon>
    </lineage>
</organism>
<accession>A0A9W4XWH8</accession>